<dbReference type="InterPro" id="IPR051070">
    <property type="entry name" value="NF-kappa-B_inhibitor"/>
</dbReference>
<dbReference type="AlphaFoldDB" id="A0A8S2FRV9"/>
<dbReference type="GO" id="GO:0051059">
    <property type="term" value="F:NF-kappaB binding"/>
    <property type="evidence" value="ECO:0007669"/>
    <property type="project" value="TreeGrafter"/>
</dbReference>
<proteinExistence type="predicted"/>
<dbReference type="EMBL" id="CAJNOK010039718">
    <property type="protein sequence ID" value="CAF1546700.1"/>
    <property type="molecule type" value="Genomic_DNA"/>
</dbReference>
<dbReference type="GO" id="GO:0071356">
    <property type="term" value="P:cellular response to tumor necrosis factor"/>
    <property type="evidence" value="ECO:0007669"/>
    <property type="project" value="TreeGrafter"/>
</dbReference>
<accession>A0A8S2FRV9</accession>
<sequence length="214" mass="24774">IRAEGRVIPITNERLKTLVKLHHNNFNNRWLVHEHQTETKNETKQKRYDQSLIGTLLLIPSDPSEIFDYLEQGNFEALRKTFEIHHAKVVKMKNTLNQTLLHVAVKLNLAYVWIRLFLLQGVDPCAQDISGRTTAHYVCERGDVEMLKALILPFHPKIKSLPDNLAEQTHKNCMTALTVVEKNGLTPFMEACLKKSSKCVKFLHEQYDVQIHQQ</sequence>
<evidence type="ECO:0000313" key="5">
    <source>
        <dbReference type="Proteomes" id="UP000677228"/>
    </source>
</evidence>
<dbReference type="PANTHER" id="PTHR46680:SF5">
    <property type="entry name" value="NFKB INHIBITOR EPSILON"/>
    <property type="match status" value="1"/>
</dbReference>
<keyword evidence="1" id="KW-0677">Repeat</keyword>
<protein>
    <submittedName>
        <fullName evidence="3">Uncharacterized protein</fullName>
    </submittedName>
</protein>
<dbReference type="Pfam" id="PF12796">
    <property type="entry name" value="Ank_2"/>
    <property type="match status" value="1"/>
</dbReference>
<evidence type="ECO:0000313" key="3">
    <source>
        <dbReference type="EMBL" id="CAF1546700.1"/>
    </source>
</evidence>
<name>A0A8S2FRV9_9BILA</name>
<dbReference type="SUPFAM" id="SSF48403">
    <property type="entry name" value="Ankyrin repeat"/>
    <property type="match status" value="1"/>
</dbReference>
<evidence type="ECO:0000256" key="2">
    <source>
        <dbReference type="ARBA" id="ARBA00023043"/>
    </source>
</evidence>
<dbReference type="PANTHER" id="PTHR46680">
    <property type="entry name" value="NF-KAPPA-B INHIBITOR ALPHA"/>
    <property type="match status" value="1"/>
</dbReference>
<dbReference type="EMBL" id="CAJOBA010062129">
    <property type="protein sequence ID" value="CAF4335828.1"/>
    <property type="molecule type" value="Genomic_DNA"/>
</dbReference>
<reference evidence="3" key="1">
    <citation type="submission" date="2021-02" db="EMBL/GenBank/DDBJ databases">
        <authorList>
            <person name="Nowell W R."/>
        </authorList>
    </citation>
    <scope>NUCLEOTIDE SEQUENCE</scope>
</reference>
<dbReference type="Proteomes" id="UP000677228">
    <property type="component" value="Unassembled WGS sequence"/>
</dbReference>
<comment type="caution">
    <text evidence="3">The sequence shown here is derived from an EMBL/GenBank/DDBJ whole genome shotgun (WGS) entry which is preliminary data.</text>
</comment>
<feature type="non-terminal residue" evidence="3">
    <location>
        <position position="214"/>
    </location>
</feature>
<dbReference type="InterPro" id="IPR036770">
    <property type="entry name" value="Ankyrin_rpt-contain_sf"/>
</dbReference>
<dbReference type="InterPro" id="IPR002110">
    <property type="entry name" value="Ankyrin_rpt"/>
</dbReference>
<dbReference type="GO" id="GO:0005829">
    <property type="term" value="C:cytosol"/>
    <property type="evidence" value="ECO:0007669"/>
    <property type="project" value="TreeGrafter"/>
</dbReference>
<dbReference type="Proteomes" id="UP000682733">
    <property type="component" value="Unassembled WGS sequence"/>
</dbReference>
<evidence type="ECO:0000256" key="1">
    <source>
        <dbReference type="ARBA" id="ARBA00022737"/>
    </source>
</evidence>
<keyword evidence="2" id="KW-0040">ANK repeat</keyword>
<evidence type="ECO:0000313" key="4">
    <source>
        <dbReference type="EMBL" id="CAF4335828.1"/>
    </source>
</evidence>
<organism evidence="3 5">
    <name type="scientific">Didymodactylos carnosus</name>
    <dbReference type="NCBI Taxonomy" id="1234261"/>
    <lineage>
        <taxon>Eukaryota</taxon>
        <taxon>Metazoa</taxon>
        <taxon>Spiralia</taxon>
        <taxon>Gnathifera</taxon>
        <taxon>Rotifera</taxon>
        <taxon>Eurotatoria</taxon>
        <taxon>Bdelloidea</taxon>
        <taxon>Philodinida</taxon>
        <taxon>Philodinidae</taxon>
        <taxon>Didymodactylos</taxon>
    </lineage>
</organism>
<gene>
    <name evidence="3" type="ORF">OVA965_LOCUS39061</name>
    <name evidence="4" type="ORF">TMI583_LOCUS40315</name>
</gene>
<dbReference type="Gene3D" id="1.25.40.20">
    <property type="entry name" value="Ankyrin repeat-containing domain"/>
    <property type="match status" value="1"/>
</dbReference>
<feature type="non-terminal residue" evidence="3">
    <location>
        <position position="1"/>
    </location>
</feature>